<dbReference type="Proteomes" id="UP000228934">
    <property type="component" value="Unassembled WGS sequence"/>
</dbReference>
<protein>
    <recommendedName>
        <fullName evidence="2">Tudor domain-containing protein</fullName>
    </recommendedName>
</protein>
<dbReference type="EMBL" id="KV927096">
    <property type="protein sequence ID" value="PIO35667.1"/>
    <property type="molecule type" value="Genomic_DNA"/>
</dbReference>
<reference evidence="4" key="1">
    <citation type="journal article" date="2017" name="Nat. Commun.">
        <title>The North American bullfrog draft genome provides insight into hormonal regulation of long noncoding RNA.</title>
        <authorList>
            <person name="Hammond S.A."/>
            <person name="Warren R.L."/>
            <person name="Vandervalk B.P."/>
            <person name="Kucuk E."/>
            <person name="Khan H."/>
            <person name="Gibb E.A."/>
            <person name="Pandoh P."/>
            <person name="Kirk H."/>
            <person name="Zhao Y."/>
            <person name="Jones M."/>
            <person name="Mungall A.J."/>
            <person name="Coope R."/>
            <person name="Pleasance S."/>
            <person name="Moore R.A."/>
            <person name="Holt R.A."/>
            <person name="Round J.M."/>
            <person name="Ohora S."/>
            <person name="Walle B.V."/>
            <person name="Veldhoen N."/>
            <person name="Helbing C.C."/>
            <person name="Birol I."/>
        </authorList>
    </citation>
    <scope>NUCLEOTIDE SEQUENCE [LARGE SCALE GENOMIC DNA]</scope>
</reference>
<dbReference type="InterPro" id="IPR002999">
    <property type="entry name" value="Tudor"/>
</dbReference>
<sequence>MVSPAVLRSLNPAVFRNVEYEVWMKSQRDQQRMDFTIAAGMQYSVGDKCKVRLEYGGTFYNAHIQEVVAENGPAVVFVEELGKKKVVPLKNLKPVPLTVSNKDGWSTVAGKKLKKSCMSGPVVQFEKDSRGQKSLAKPHKTQSVPSPRLQQTSGNKQHGLPADQTVLNENKVQSKTPKVPGRQAFTFYIMEENAILNFFCKRKFWYYHSPDNNLIPYWWQVTFVLPSGW</sequence>
<keyword evidence="4" id="KW-1185">Reference proteome</keyword>
<dbReference type="AlphaFoldDB" id="A0A2G9S6B6"/>
<dbReference type="CDD" id="cd20448">
    <property type="entry name" value="Tudor_OTUD4"/>
    <property type="match status" value="1"/>
</dbReference>
<feature type="domain" description="Tudor" evidence="2">
    <location>
        <begin position="42"/>
        <end position="102"/>
    </location>
</feature>
<dbReference type="PROSITE" id="PS50304">
    <property type="entry name" value="TUDOR"/>
    <property type="match status" value="1"/>
</dbReference>
<accession>A0A2G9S6B6</accession>
<feature type="region of interest" description="Disordered" evidence="1">
    <location>
        <begin position="127"/>
        <end position="175"/>
    </location>
</feature>
<gene>
    <name evidence="3" type="ORF">AB205_0161290</name>
</gene>
<dbReference type="SUPFAM" id="SSF63748">
    <property type="entry name" value="Tudor/PWWP/MBT"/>
    <property type="match status" value="1"/>
</dbReference>
<feature type="compositionally biased region" description="Polar residues" evidence="1">
    <location>
        <begin position="141"/>
        <end position="156"/>
    </location>
</feature>
<evidence type="ECO:0000313" key="3">
    <source>
        <dbReference type="EMBL" id="PIO35667.1"/>
    </source>
</evidence>
<dbReference type="Gene3D" id="2.30.30.140">
    <property type="match status" value="1"/>
</dbReference>
<feature type="non-terminal residue" evidence="3">
    <location>
        <position position="229"/>
    </location>
</feature>
<evidence type="ECO:0000256" key="1">
    <source>
        <dbReference type="SAM" id="MobiDB-lite"/>
    </source>
</evidence>
<organism evidence="3 4">
    <name type="scientific">Aquarana catesbeiana</name>
    <name type="common">American bullfrog</name>
    <name type="synonym">Rana catesbeiana</name>
    <dbReference type="NCBI Taxonomy" id="8400"/>
    <lineage>
        <taxon>Eukaryota</taxon>
        <taxon>Metazoa</taxon>
        <taxon>Chordata</taxon>
        <taxon>Craniata</taxon>
        <taxon>Vertebrata</taxon>
        <taxon>Euteleostomi</taxon>
        <taxon>Amphibia</taxon>
        <taxon>Batrachia</taxon>
        <taxon>Anura</taxon>
        <taxon>Neobatrachia</taxon>
        <taxon>Ranoidea</taxon>
        <taxon>Ranidae</taxon>
        <taxon>Aquarana</taxon>
    </lineage>
</organism>
<dbReference type="OrthoDB" id="20273at2759"/>
<proteinExistence type="predicted"/>
<evidence type="ECO:0000259" key="2">
    <source>
        <dbReference type="PROSITE" id="PS50304"/>
    </source>
</evidence>
<name>A0A2G9S6B6_AQUCT</name>
<dbReference type="SMART" id="SM00333">
    <property type="entry name" value="TUDOR"/>
    <property type="match status" value="1"/>
</dbReference>
<feature type="compositionally biased region" description="Polar residues" evidence="1">
    <location>
        <begin position="165"/>
        <end position="175"/>
    </location>
</feature>
<evidence type="ECO:0000313" key="4">
    <source>
        <dbReference type="Proteomes" id="UP000228934"/>
    </source>
</evidence>